<evidence type="ECO:0000313" key="3">
    <source>
        <dbReference type="Proteomes" id="UP001164459"/>
    </source>
</evidence>
<keyword evidence="3" id="KW-1185">Reference proteome</keyword>
<dbReference type="EMBL" id="CP114040">
    <property type="protein sequence ID" value="WAS91834.1"/>
    <property type="molecule type" value="Genomic_DNA"/>
</dbReference>
<accession>A0ABY7GY84</accession>
<evidence type="ECO:0000259" key="1">
    <source>
        <dbReference type="Pfam" id="PF12728"/>
    </source>
</evidence>
<dbReference type="Pfam" id="PF12728">
    <property type="entry name" value="HTH_17"/>
    <property type="match status" value="1"/>
</dbReference>
<dbReference type="SUPFAM" id="SSF46955">
    <property type="entry name" value="Putative DNA-binding domain"/>
    <property type="match status" value="1"/>
</dbReference>
<name>A0ABY7GY84_9BACT</name>
<proteinExistence type="predicted"/>
<dbReference type="Proteomes" id="UP001164459">
    <property type="component" value="Chromosome"/>
</dbReference>
<dbReference type="NCBIfam" id="TIGR01764">
    <property type="entry name" value="excise"/>
    <property type="match status" value="1"/>
</dbReference>
<protein>
    <submittedName>
        <fullName evidence="2">Helix-turn-helix domain-containing protein</fullName>
    </submittedName>
</protein>
<dbReference type="InterPro" id="IPR009061">
    <property type="entry name" value="DNA-bd_dom_put_sf"/>
</dbReference>
<gene>
    <name evidence="2" type="ORF">O0S08_37095</name>
</gene>
<dbReference type="InterPro" id="IPR010093">
    <property type="entry name" value="SinI_DNA-bd"/>
</dbReference>
<dbReference type="InterPro" id="IPR041657">
    <property type="entry name" value="HTH_17"/>
</dbReference>
<organism evidence="2 3">
    <name type="scientific">Nannocystis punicea</name>
    <dbReference type="NCBI Taxonomy" id="2995304"/>
    <lineage>
        <taxon>Bacteria</taxon>
        <taxon>Pseudomonadati</taxon>
        <taxon>Myxococcota</taxon>
        <taxon>Polyangia</taxon>
        <taxon>Nannocystales</taxon>
        <taxon>Nannocystaceae</taxon>
        <taxon>Nannocystis</taxon>
    </lineage>
</organism>
<dbReference type="RefSeq" id="WP_269034196.1">
    <property type="nucleotide sequence ID" value="NZ_CP114040.1"/>
</dbReference>
<sequence>MTLQEAADACRLHHTTLRKAIREGRLLASRPTGRDIRITSSAIEQWLEATCTRPQTR</sequence>
<evidence type="ECO:0000313" key="2">
    <source>
        <dbReference type="EMBL" id="WAS91834.1"/>
    </source>
</evidence>
<reference evidence="2" key="1">
    <citation type="submission" date="2022-11" db="EMBL/GenBank/DDBJ databases">
        <title>Minimal conservation of predation-associated metabolite biosynthetic gene clusters underscores biosynthetic potential of Myxococcota including descriptions for ten novel species: Archangium lansinium sp. nov., Myxococcus landrumus sp. nov., Nannocystis bai.</title>
        <authorList>
            <person name="Ahearne A."/>
            <person name="Stevens C."/>
            <person name="Dowd S."/>
        </authorList>
    </citation>
    <scope>NUCLEOTIDE SEQUENCE</scope>
    <source>
        <strain evidence="2">Fl3</strain>
    </source>
</reference>
<feature type="domain" description="Helix-turn-helix" evidence="1">
    <location>
        <begin position="1"/>
        <end position="49"/>
    </location>
</feature>